<evidence type="ECO:0000313" key="2">
    <source>
        <dbReference type="EMBL" id="PWK35020.1"/>
    </source>
</evidence>
<feature type="compositionally biased region" description="Basic and acidic residues" evidence="1">
    <location>
        <begin position="51"/>
        <end position="62"/>
    </location>
</feature>
<reference evidence="2 3" key="1">
    <citation type="submission" date="2018-05" db="EMBL/GenBank/DDBJ databases">
        <title>Genomic Encyclopedia of Type Strains, Phase IV (KMG-V): Genome sequencing to study the core and pangenomes of soil and plant-associated prokaryotes.</title>
        <authorList>
            <person name="Whitman W."/>
        </authorList>
    </citation>
    <scope>NUCLEOTIDE SEQUENCE [LARGE SCALE GENOMIC DNA]</scope>
    <source>
        <strain evidence="2 3">SLV-132</strain>
    </source>
</reference>
<dbReference type="AlphaFoldDB" id="A0A316FCB5"/>
<protein>
    <submittedName>
        <fullName evidence="2">Uncharacterized protein</fullName>
    </submittedName>
</protein>
<evidence type="ECO:0000313" key="3">
    <source>
        <dbReference type="Proteomes" id="UP000245754"/>
    </source>
</evidence>
<gene>
    <name evidence="2" type="ORF">C7419_102295</name>
</gene>
<comment type="caution">
    <text evidence="2">The sequence shown here is derived from an EMBL/GenBank/DDBJ whole genome shotgun (WGS) entry which is preliminary data.</text>
</comment>
<feature type="compositionally biased region" description="Acidic residues" evidence="1">
    <location>
        <begin position="27"/>
        <end position="38"/>
    </location>
</feature>
<dbReference type="EMBL" id="QGGT01000002">
    <property type="protein sequence ID" value="PWK35020.1"/>
    <property type="molecule type" value="Genomic_DNA"/>
</dbReference>
<sequence>MTNANKPAKPADPDGKRRHEEAHSEDEKIEQELDEALEDTFPASDPIAVDPRPEHEKRKPGA</sequence>
<proteinExistence type="predicted"/>
<name>A0A316FCB5_9BURK</name>
<keyword evidence="3" id="KW-1185">Reference proteome</keyword>
<evidence type="ECO:0000256" key="1">
    <source>
        <dbReference type="SAM" id="MobiDB-lite"/>
    </source>
</evidence>
<accession>A0A316FCB5</accession>
<organism evidence="2 3">
    <name type="scientific">Cupriavidus plantarum</name>
    <dbReference type="NCBI Taxonomy" id="942865"/>
    <lineage>
        <taxon>Bacteria</taxon>
        <taxon>Pseudomonadati</taxon>
        <taxon>Pseudomonadota</taxon>
        <taxon>Betaproteobacteria</taxon>
        <taxon>Burkholderiales</taxon>
        <taxon>Burkholderiaceae</taxon>
        <taxon>Cupriavidus</taxon>
    </lineage>
</organism>
<dbReference type="RefSeq" id="WP_109583142.1">
    <property type="nucleotide sequence ID" value="NZ_JACBYU010000003.1"/>
</dbReference>
<dbReference type="OrthoDB" id="8722685at2"/>
<dbReference type="Proteomes" id="UP000245754">
    <property type="component" value="Unassembled WGS sequence"/>
</dbReference>
<feature type="compositionally biased region" description="Basic and acidic residues" evidence="1">
    <location>
        <begin position="9"/>
        <end position="26"/>
    </location>
</feature>
<feature type="region of interest" description="Disordered" evidence="1">
    <location>
        <begin position="1"/>
        <end position="62"/>
    </location>
</feature>